<evidence type="ECO:0000256" key="1">
    <source>
        <dbReference type="SAM" id="MobiDB-lite"/>
    </source>
</evidence>
<feature type="non-terminal residue" evidence="2">
    <location>
        <position position="1"/>
    </location>
</feature>
<feature type="compositionally biased region" description="Acidic residues" evidence="1">
    <location>
        <begin position="60"/>
        <end position="74"/>
    </location>
</feature>
<proteinExistence type="predicted"/>
<evidence type="ECO:0000313" key="2">
    <source>
        <dbReference type="EMBL" id="GFC80571.1"/>
    </source>
</evidence>
<name>A0A699RDE8_TANCI</name>
<gene>
    <name evidence="2" type="ORF">Tci_852541</name>
</gene>
<reference evidence="2" key="1">
    <citation type="journal article" date="2019" name="Sci. Rep.">
        <title>Draft genome of Tanacetum cinerariifolium, the natural source of mosquito coil.</title>
        <authorList>
            <person name="Yamashiro T."/>
            <person name="Shiraishi A."/>
            <person name="Satake H."/>
            <person name="Nakayama K."/>
        </authorList>
    </citation>
    <scope>NUCLEOTIDE SEQUENCE</scope>
</reference>
<dbReference type="EMBL" id="BKCJ011075679">
    <property type="protein sequence ID" value="GFC80571.1"/>
    <property type="molecule type" value="Genomic_DNA"/>
</dbReference>
<dbReference type="AlphaFoldDB" id="A0A699RDE8"/>
<comment type="caution">
    <text evidence="2">The sequence shown here is derived from an EMBL/GenBank/DDBJ whole genome shotgun (WGS) entry which is preliminary data.</text>
</comment>
<accession>A0A699RDE8</accession>
<sequence length="74" mass="8804">RPYFPTNHEELLRCFEPVQRHERFEEDTDYVLVDESETSDQKLINYTDGDKAFKPKPEPQPEDEDLSSDEDLDD</sequence>
<feature type="region of interest" description="Disordered" evidence="1">
    <location>
        <begin position="41"/>
        <end position="74"/>
    </location>
</feature>
<organism evidence="2">
    <name type="scientific">Tanacetum cinerariifolium</name>
    <name type="common">Dalmatian daisy</name>
    <name type="synonym">Chrysanthemum cinerariifolium</name>
    <dbReference type="NCBI Taxonomy" id="118510"/>
    <lineage>
        <taxon>Eukaryota</taxon>
        <taxon>Viridiplantae</taxon>
        <taxon>Streptophyta</taxon>
        <taxon>Embryophyta</taxon>
        <taxon>Tracheophyta</taxon>
        <taxon>Spermatophyta</taxon>
        <taxon>Magnoliopsida</taxon>
        <taxon>eudicotyledons</taxon>
        <taxon>Gunneridae</taxon>
        <taxon>Pentapetalae</taxon>
        <taxon>asterids</taxon>
        <taxon>campanulids</taxon>
        <taxon>Asterales</taxon>
        <taxon>Asteraceae</taxon>
        <taxon>Asteroideae</taxon>
        <taxon>Anthemideae</taxon>
        <taxon>Anthemidinae</taxon>
        <taxon>Tanacetum</taxon>
    </lineage>
</organism>
<protein>
    <submittedName>
        <fullName evidence="2">Uncharacterized protein</fullName>
    </submittedName>
</protein>
<feature type="compositionally biased region" description="Basic and acidic residues" evidence="1">
    <location>
        <begin position="48"/>
        <end position="59"/>
    </location>
</feature>